<protein>
    <submittedName>
        <fullName evidence="2">Uncharacterized protein</fullName>
    </submittedName>
</protein>
<comment type="caution">
    <text evidence="2">The sequence shown here is derived from an EMBL/GenBank/DDBJ whole genome shotgun (WGS) entry which is preliminary data.</text>
</comment>
<name>A0A0F9I0Z7_9ZZZZ</name>
<feature type="coiled-coil region" evidence="1">
    <location>
        <begin position="102"/>
        <end position="129"/>
    </location>
</feature>
<keyword evidence="1" id="KW-0175">Coiled coil</keyword>
<evidence type="ECO:0000313" key="2">
    <source>
        <dbReference type="EMBL" id="KKM13289.1"/>
    </source>
</evidence>
<reference evidence="2" key="1">
    <citation type="journal article" date="2015" name="Nature">
        <title>Complex archaea that bridge the gap between prokaryotes and eukaryotes.</title>
        <authorList>
            <person name="Spang A."/>
            <person name="Saw J.H."/>
            <person name="Jorgensen S.L."/>
            <person name="Zaremba-Niedzwiedzka K."/>
            <person name="Martijn J."/>
            <person name="Lind A.E."/>
            <person name="van Eijk R."/>
            <person name="Schleper C."/>
            <person name="Guy L."/>
            <person name="Ettema T.J."/>
        </authorList>
    </citation>
    <scope>NUCLEOTIDE SEQUENCE</scope>
</reference>
<evidence type="ECO:0000256" key="1">
    <source>
        <dbReference type="SAM" id="Coils"/>
    </source>
</evidence>
<gene>
    <name evidence="2" type="ORF">LCGC14_1717710</name>
</gene>
<accession>A0A0F9I0Z7</accession>
<sequence>MEKLMYCEANKCKLTQAACIARKALVKKQVEDESQPKPRGRPRKKNTFMDLENCLKCTGGLRELRPGQEPGITDEGLGAKTCKKCEEEKSSHYFDRGKSICVLCIIRKKEEAKENIEKEEKKRKKKDLEDFIEAETTSDQIKADVKKVDDIISYYDENGALIATSVAAIELEDKQIQSDGILQIDLSLVAGLKDALKKAADEDVRTVEQQALFMLKVGLHEDVDLAVSRRFKEIDYSKYPSNWRSERRSKPSSY</sequence>
<dbReference type="AlphaFoldDB" id="A0A0F9I0Z7"/>
<organism evidence="2">
    <name type="scientific">marine sediment metagenome</name>
    <dbReference type="NCBI Taxonomy" id="412755"/>
    <lineage>
        <taxon>unclassified sequences</taxon>
        <taxon>metagenomes</taxon>
        <taxon>ecological metagenomes</taxon>
    </lineage>
</organism>
<proteinExistence type="predicted"/>
<dbReference type="EMBL" id="LAZR01015411">
    <property type="protein sequence ID" value="KKM13289.1"/>
    <property type="molecule type" value="Genomic_DNA"/>
</dbReference>